<reference evidence="14 15" key="1">
    <citation type="submission" date="2016-10" db="EMBL/GenBank/DDBJ databases">
        <authorList>
            <person name="de Groot N.N."/>
        </authorList>
    </citation>
    <scope>NUCLEOTIDE SEQUENCE [LARGE SCALE GENOMIC DNA]</scope>
    <source>
        <strain evidence="14 15">CPCC 201259</strain>
    </source>
</reference>
<keyword evidence="7" id="KW-0067">ATP-binding</keyword>
<evidence type="ECO:0000256" key="8">
    <source>
        <dbReference type="ARBA" id="ARBA00023012"/>
    </source>
</evidence>
<dbReference type="SUPFAM" id="SSF55874">
    <property type="entry name" value="ATPase domain of HSP90 chaperone/DNA topoisomerase II/histidine kinase"/>
    <property type="match status" value="1"/>
</dbReference>
<dbReference type="Proteomes" id="UP000199398">
    <property type="component" value="Unassembled WGS sequence"/>
</dbReference>
<keyword evidence="4" id="KW-0808">Transferase</keyword>
<dbReference type="EMBL" id="RBXX01000002">
    <property type="protein sequence ID" value="RKT84059.1"/>
    <property type="molecule type" value="Genomic_DNA"/>
</dbReference>
<feature type="transmembrane region" description="Helical" evidence="10">
    <location>
        <begin position="73"/>
        <end position="96"/>
    </location>
</feature>
<proteinExistence type="predicted"/>
<dbReference type="GO" id="GO:0005524">
    <property type="term" value="F:ATP binding"/>
    <property type="evidence" value="ECO:0007669"/>
    <property type="project" value="UniProtKB-KW"/>
</dbReference>
<evidence type="ECO:0000313" key="15">
    <source>
        <dbReference type="Proteomes" id="UP000199398"/>
    </source>
</evidence>
<organism evidence="14 15">
    <name type="scientific">Saccharopolyspora antimicrobica</name>
    <dbReference type="NCBI Taxonomy" id="455193"/>
    <lineage>
        <taxon>Bacteria</taxon>
        <taxon>Bacillati</taxon>
        <taxon>Actinomycetota</taxon>
        <taxon>Actinomycetes</taxon>
        <taxon>Pseudonocardiales</taxon>
        <taxon>Pseudonocardiaceae</taxon>
        <taxon>Saccharopolyspora</taxon>
    </lineage>
</organism>
<dbReference type="InterPro" id="IPR050482">
    <property type="entry name" value="Sensor_HK_TwoCompSys"/>
</dbReference>
<evidence type="ECO:0000256" key="9">
    <source>
        <dbReference type="SAM" id="Coils"/>
    </source>
</evidence>
<dbReference type="PANTHER" id="PTHR24421:SF10">
    <property type="entry name" value="NITRATE_NITRITE SENSOR PROTEIN NARQ"/>
    <property type="match status" value="1"/>
</dbReference>
<feature type="transmembrane region" description="Helical" evidence="10">
    <location>
        <begin position="139"/>
        <end position="158"/>
    </location>
</feature>
<name>A0A1I5IMV3_9PSEU</name>
<dbReference type="InterPro" id="IPR036890">
    <property type="entry name" value="HATPase_C_sf"/>
</dbReference>
<dbReference type="PANTHER" id="PTHR24421">
    <property type="entry name" value="NITRATE/NITRITE SENSOR PROTEIN NARX-RELATED"/>
    <property type="match status" value="1"/>
</dbReference>
<evidence type="ECO:0000256" key="2">
    <source>
        <dbReference type="ARBA" id="ARBA00012438"/>
    </source>
</evidence>
<feature type="transmembrane region" description="Helical" evidence="10">
    <location>
        <begin position="21"/>
        <end position="39"/>
    </location>
</feature>
<evidence type="ECO:0000256" key="6">
    <source>
        <dbReference type="ARBA" id="ARBA00022777"/>
    </source>
</evidence>
<keyword evidence="5" id="KW-0547">Nucleotide-binding</keyword>
<keyword evidence="9" id="KW-0175">Coiled coil</keyword>
<dbReference type="InterPro" id="IPR011712">
    <property type="entry name" value="Sig_transdc_His_kin_sub3_dim/P"/>
</dbReference>
<reference evidence="13 16" key="2">
    <citation type="submission" date="2018-10" db="EMBL/GenBank/DDBJ databases">
        <title>Sequencing the genomes of 1000 actinobacteria strains.</title>
        <authorList>
            <person name="Klenk H.-P."/>
        </authorList>
    </citation>
    <scope>NUCLEOTIDE SEQUENCE [LARGE SCALE GENOMIC DNA]</scope>
    <source>
        <strain evidence="13 16">DSM 45119</strain>
    </source>
</reference>
<evidence type="ECO:0000259" key="12">
    <source>
        <dbReference type="Pfam" id="PF07730"/>
    </source>
</evidence>
<dbReference type="InterPro" id="IPR003594">
    <property type="entry name" value="HATPase_dom"/>
</dbReference>
<dbReference type="GO" id="GO:0000155">
    <property type="term" value="F:phosphorelay sensor kinase activity"/>
    <property type="evidence" value="ECO:0007669"/>
    <property type="project" value="InterPro"/>
</dbReference>
<keyword evidence="16" id="KW-1185">Reference proteome</keyword>
<evidence type="ECO:0000256" key="1">
    <source>
        <dbReference type="ARBA" id="ARBA00000085"/>
    </source>
</evidence>
<feature type="coiled-coil region" evidence="9">
    <location>
        <begin position="159"/>
        <end position="186"/>
    </location>
</feature>
<dbReference type="GO" id="GO:0046983">
    <property type="term" value="F:protein dimerization activity"/>
    <property type="evidence" value="ECO:0007669"/>
    <property type="project" value="InterPro"/>
</dbReference>
<evidence type="ECO:0000256" key="10">
    <source>
        <dbReference type="SAM" id="Phobius"/>
    </source>
</evidence>
<evidence type="ECO:0000256" key="3">
    <source>
        <dbReference type="ARBA" id="ARBA00022553"/>
    </source>
</evidence>
<evidence type="ECO:0000256" key="7">
    <source>
        <dbReference type="ARBA" id="ARBA00022840"/>
    </source>
</evidence>
<keyword evidence="10" id="KW-0472">Membrane</keyword>
<gene>
    <name evidence="13" type="ORF">ATL45_2358</name>
    <name evidence="14" type="ORF">SAMN05421805_11938</name>
</gene>
<dbReference type="STRING" id="455193.SAMN05421805_11938"/>
<evidence type="ECO:0000256" key="5">
    <source>
        <dbReference type="ARBA" id="ARBA00022741"/>
    </source>
</evidence>
<accession>A0A1I5IMV3</accession>
<dbReference type="GO" id="GO:0016020">
    <property type="term" value="C:membrane"/>
    <property type="evidence" value="ECO:0007669"/>
    <property type="project" value="InterPro"/>
</dbReference>
<dbReference type="AlphaFoldDB" id="A0A1I5IMV3"/>
<dbReference type="Proteomes" id="UP000270697">
    <property type="component" value="Unassembled WGS sequence"/>
</dbReference>
<protein>
    <recommendedName>
        <fullName evidence="2">histidine kinase</fullName>
        <ecNumber evidence="2">2.7.13.3</ecNumber>
    </recommendedName>
</protein>
<keyword evidence="10" id="KW-1133">Transmembrane helix</keyword>
<evidence type="ECO:0000313" key="14">
    <source>
        <dbReference type="EMBL" id="SFO61804.1"/>
    </source>
</evidence>
<dbReference type="Gene3D" id="1.20.5.1930">
    <property type="match status" value="1"/>
</dbReference>
<dbReference type="EMBL" id="FOUP01000019">
    <property type="protein sequence ID" value="SFO61804.1"/>
    <property type="molecule type" value="Genomic_DNA"/>
</dbReference>
<keyword evidence="10" id="KW-0812">Transmembrane</keyword>
<sequence>MRVAYGQIVVRRAALRRHGSLALLAAMVVGGAFLPRNGMGLPLSLAGSPVAAATFAAASLVAVLLLPRRRWPLIAVGLLGWLLLSAWVTLCVGSYLVTEATRRVPLLLGYFAGATAVAVLPTVLGVLISMPGLGGDDALGSIGGAALFVWLPLVIGLWNRARLDVLEGLRERAAQLEREQTARAEQARLHERTHIAREMHDVVAHRVSLMVLHAGGLEVNAQDPRTAATAELIRVTGKEALVQLRNVLGVLKEGEVGPQPTLADLDRLLAQSREAGIPVVRHDAGTPLPLPVLIEQAAYRVVQEALTNVHKHSGTARTDVELRYTRTEVEVTVINEAPRDRVEPLPGTGMGLIGLRERVKLLDGEFTAGPTDGGFTVRARFPLGAAAS</sequence>
<comment type="catalytic activity">
    <reaction evidence="1">
        <text>ATP + protein L-histidine = ADP + protein N-phospho-L-histidine.</text>
        <dbReference type="EC" id="2.7.13.3"/>
    </reaction>
</comment>
<feature type="domain" description="Signal transduction histidine kinase subgroup 3 dimerisation and phosphoacceptor" evidence="12">
    <location>
        <begin position="191"/>
        <end position="254"/>
    </location>
</feature>
<feature type="transmembrane region" description="Helical" evidence="10">
    <location>
        <begin position="45"/>
        <end position="66"/>
    </location>
</feature>
<dbReference type="Pfam" id="PF02518">
    <property type="entry name" value="HATPase_c"/>
    <property type="match status" value="1"/>
</dbReference>
<keyword evidence="6 14" id="KW-0418">Kinase</keyword>
<keyword evidence="3" id="KW-0597">Phosphoprotein</keyword>
<evidence type="ECO:0000259" key="11">
    <source>
        <dbReference type="Pfam" id="PF02518"/>
    </source>
</evidence>
<dbReference type="CDD" id="cd16917">
    <property type="entry name" value="HATPase_UhpB-NarQ-NarX-like"/>
    <property type="match status" value="1"/>
</dbReference>
<feature type="domain" description="Histidine kinase/HSP90-like ATPase" evidence="11">
    <location>
        <begin position="296"/>
        <end position="383"/>
    </location>
</feature>
<evidence type="ECO:0000313" key="13">
    <source>
        <dbReference type="EMBL" id="RKT84059.1"/>
    </source>
</evidence>
<dbReference type="EC" id="2.7.13.3" evidence="2"/>
<keyword evidence="8" id="KW-0902">Two-component regulatory system</keyword>
<dbReference type="Pfam" id="PF07730">
    <property type="entry name" value="HisKA_3"/>
    <property type="match status" value="1"/>
</dbReference>
<feature type="transmembrane region" description="Helical" evidence="10">
    <location>
        <begin position="108"/>
        <end position="127"/>
    </location>
</feature>
<evidence type="ECO:0000256" key="4">
    <source>
        <dbReference type="ARBA" id="ARBA00022679"/>
    </source>
</evidence>
<evidence type="ECO:0000313" key="16">
    <source>
        <dbReference type="Proteomes" id="UP000270697"/>
    </source>
</evidence>
<dbReference type="Gene3D" id="3.30.565.10">
    <property type="entry name" value="Histidine kinase-like ATPase, C-terminal domain"/>
    <property type="match status" value="1"/>
</dbReference>